<name>A0A1Y2CG28_9FUNG</name>
<keyword evidence="4" id="KW-1185">Reference proteome</keyword>
<dbReference type="InterPro" id="IPR001607">
    <property type="entry name" value="Znf_UBP"/>
</dbReference>
<dbReference type="AlphaFoldDB" id="A0A1Y2CG28"/>
<keyword evidence="1" id="KW-0479">Metal-binding</keyword>
<dbReference type="SMART" id="SM00290">
    <property type="entry name" value="ZnF_UBP"/>
    <property type="match status" value="1"/>
</dbReference>
<feature type="domain" description="UBP-type" evidence="2">
    <location>
        <begin position="101"/>
        <end position="211"/>
    </location>
</feature>
<proteinExistence type="predicted"/>
<dbReference type="OrthoDB" id="2131158at2759"/>
<dbReference type="PROSITE" id="PS50271">
    <property type="entry name" value="ZF_UBP"/>
    <property type="match status" value="1"/>
</dbReference>
<dbReference type="EMBL" id="MCGO01000020">
    <property type="protein sequence ID" value="ORY45265.1"/>
    <property type="molecule type" value="Genomic_DNA"/>
</dbReference>
<keyword evidence="1" id="KW-0862">Zinc</keyword>
<dbReference type="InterPro" id="IPR036047">
    <property type="entry name" value="F-box-like_dom_sf"/>
</dbReference>
<evidence type="ECO:0000313" key="4">
    <source>
        <dbReference type="Proteomes" id="UP000193642"/>
    </source>
</evidence>
<keyword evidence="1" id="KW-0863">Zinc-finger</keyword>
<accession>A0A1Y2CG28</accession>
<gene>
    <name evidence="3" type="ORF">BCR33DRAFT_197531</name>
</gene>
<reference evidence="3 4" key="1">
    <citation type="submission" date="2016-07" db="EMBL/GenBank/DDBJ databases">
        <title>Pervasive Adenine N6-methylation of Active Genes in Fungi.</title>
        <authorList>
            <consortium name="DOE Joint Genome Institute"/>
            <person name="Mondo S.J."/>
            <person name="Dannebaum R.O."/>
            <person name="Kuo R.C."/>
            <person name="Labutti K."/>
            <person name="Haridas S."/>
            <person name="Kuo A."/>
            <person name="Salamov A."/>
            <person name="Ahrendt S.R."/>
            <person name="Lipzen A."/>
            <person name="Sullivan W."/>
            <person name="Andreopoulos W.B."/>
            <person name="Clum A."/>
            <person name="Lindquist E."/>
            <person name="Daum C."/>
            <person name="Ramamoorthy G.K."/>
            <person name="Gryganskyi A."/>
            <person name="Culley D."/>
            <person name="Magnuson J.K."/>
            <person name="James T.Y."/>
            <person name="O'Malley M.A."/>
            <person name="Stajich J.E."/>
            <person name="Spatafora J.W."/>
            <person name="Visel A."/>
            <person name="Grigoriev I.V."/>
        </authorList>
    </citation>
    <scope>NUCLEOTIDE SEQUENCE [LARGE SCALE GENOMIC DNA]</scope>
    <source>
        <strain evidence="3 4">JEL800</strain>
    </source>
</reference>
<evidence type="ECO:0000259" key="2">
    <source>
        <dbReference type="PROSITE" id="PS50271"/>
    </source>
</evidence>
<dbReference type="GO" id="GO:0008270">
    <property type="term" value="F:zinc ion binding"/>
    <property type="evidence" value="ECO:0007669"/>
    <property type="project" value="UniProtKB-KW"/>
</dbReference>
<evidence type="ECO:0000256" key="1">
    <source>
        <dbReference type="PROSITE-ProRule" id="PRU00502"/>
    </source>
</evidence>
<dbReference type="SUPFAM" id="SSF57850">
    <property type="entry name" value="RING/U-box"/>
    <property type="match status" value="1"/>
</dbReference>
<dbReference type="InterPro" id="IPR013083">
    <property type="entry name" value="Znf_RING/FYVE/PHD"/>
</dbReference>
<dbReference type="Gene3D" id="1.20.1280.50">
    <property type="match status" value="1"/>
</dbReference>
<protein>
    <recommendedName>
        <fullName evidence="2">UBP-type domain-containing protein</fullName>
    </recommendedName>
</protein>
<dbReference type="Gene3D" id="3.30.40.10">
    <property type="entry name" value="Zinc/RING finger domain, C3HC4 (zinc finger)"/>
    <property type="match status" value="1"/>
</dbReference>
<comment type="caution">
    <text evidence="3">The sequence shown here is derived from an EMBL/GenBank/DDBJ whole genome shotgun (WGS) entry which is preliminary data.</text>
</comment>
<dbReference type="Pfam" id="PF02148">
    <property type="entry name" value="zf-UBP"/>
    <property type="match status" value="1"/>
</dbReference>
<dbReference type="SUPFAM" id="SSF81383">
    <property type="entry name" value="F-box domain"/>
    <property type="match status" value="1"/>
</dbReference>
<evidence type="ECO:0000313" key="3">
    <source>
        <dbReference type="EMBL" id="ORY45265.1"/>
    </source>
</evidence>
<sequence>MGACCALPHLLGREAQKNFHITPLQPQMLSLLPPELVHLLALDHLDHRSILRLSHTSSILRSLLTNSQAIWAKAVFDKTGIKYIEEGGDWRKAYFDQGFCAMCPHLSSLASDAVINHHATRFHNFLDAKQIHQIECFKDGCSVTTPSVWMCLEQNCGFVGCSRVANGHGAQHFQMTQHSLTMKIDSLDLVLWVFHMAWSWTCCPTCPKSTL</sequence>
<organism evidence="3 4">
    <name type="scientific">Rhizoclosmatium globosum</name>
    <dbReference type="NCBI Taxonomy" id="329046"/>
    <lineage>
        <taxon>Eukaryota</taxon>
        <taxon>Fungi</taxon>
        <taxon>Fungi incertae sedis</taxon>
        <taxon>Chytridiomycota</taxon>
        <taxon>Chytridiomycota incertae sedis</taxon>
        <taxon>Chytridiomycetes</taxon>
        <taxon>Chytridiales</taxon>
        <taxon>Chytriomycetaceae</taxon>
        <taxon>Rhizoclosmatium</taxon>
    </lineage>
</organism>
<dbReference type="Proteomes" id="UP000193642">
    <property type="component" value="Unassembled WGS sequence"/>
</dbReference>